<evidence type="ECO:0000256" key="1">
    <source>
        <dbReference type="ARBA" id="ARBA00004651"/>
    </source>
</evidence>
<dbReference type="InterPro" id="IPR050366">
    <property type="entry name" value="BP-dependent_transpt_permease"/>
</dbReference>
<evidence type="ECO:0000256" key="8">
    <source>
        <dbReference type="SAM" id="MobiDB-lite"/>
    </source>
</evidence>
<feature type="transmembrane region" description="Helical" evidence="7">
    <location>
        <begin position="45"/>
        <end position="65"/>
    </location>
</feature>
<dbReference type="PATRIC" id="fig|1227466.3.peg.2595"/>
<keyword evidence="6 7" id="KW-0472">Membrane</keyword>
<feature type="region of interest" description="Disordered" evidence="8">
    <location>
        <begin position="1"/>
        <end position="21"/>
    </location>
</feature>
<keyword evidence="3" id="KW-1003">Cell membrane</keyword>
<feature type="transmembrane region" description="Helical" evidence="7">
    <location>
        <begin position="167"/>
        <end position="186"/>
    </location>
</feature>
<feature type="transmembrane region" description="Helical" evidence="7">
    <location>
        <begin position="106"/>
        <end position="127"/>
    </location>
</feature>
<evidence type="ECO:0000259" key="9">
    <source>
        <dbReference type="PROSITE" id="PS50928"/>
    </source>
</evidence>
<accession>M0ECM2</accession>
<evidence type="ECO:0000256" key="2">
    <source>
        <dbReference type="ARBA" id="ARBA00022448"/>
    </source>
</evidence>
<dbReference type="InterPro" id="IPR000515">
    <property type="entry name" value="MetI-like"/>
</dbReference>
<feature type="transmembrane region" description="Helical" evidence="7">
    <location>
        <begin position="217"/>
        <end position="238"/>
    </location>
</feature>
<dbReference type="AlphaFoldDB" id="M0ECM2"/>
<evidence type="ECO:0000256" key="3">
    <source>
        <dbReference type="ARBA" id="ARBA00022475"/>
    </source>
</evidence>
<keyword evidence="2 7" id="KW-0813">Transport</keyword>
<feature type="transmembrane region" description="Helical" evidence="7">
    <location>
        <begin position="274"/>
        <end position="298"/>
    </location>
</feature>
<dbReference type="OrthoDB" id="312811at2157"/>
<dbReference type="Pfam" id="PF12911">
    <property type="entry name" value="OppC_N"/>
    <property type="match status" value="1"/>
</dbReference>
<keyword evidence="5 7" id="KW-1133">Transmembrane helix</keyword>
<feature type="domain" description="ABC transmembrane type-1" evidence="9">
    <location>
        <begin position="108"/>
        <end position="295"/>
    </location>
</feature>
<evidence type="ECO:0000256" key="6">
    <source>
        <dbReference type="ARBA" id="ARBA00023136"/>
    </source>
</evidence>
<dbReference type="InterPro" id="IPR035906">
    <property type="entry name" value="MetI-like_sf"/>
</dbReference>
<dbReference type="InterPro" id="IPR025966">
    <property type="entry name" value="OppC_N"/>
</dbReference>
<dbReference type="RefSeq" id="WP_006114150.1">
    <property type="nucleotide sequence ID" value="NZ_AOJL01000056.1"/>
</dbReference>
<gene>
    <name evidence="10" type="ORF">C464_13045</name>
</gene>
<comment type="subcellular location">
    <subcellularLocation>
        <location evidence="1 7">Cell membrane</location>
        <topology evidence="1 7">Multi-pass membrane protein</topology>
    </subcellularLocation>
</comment>
<dbReference type="PROSITE" id="PS50928">
    <property type="entry name" value="ABC_TM1"/>
    <property type="match status" value="1"/>
</dbReference>
<name>M0ECM2_9EURY</name>
<feature type="transmembrane region" description="Helical" evidence="7">
    <location>
        <begin position="139"/>
        <end position="161"/>
    </location>
</feature>
<dbReference type="SUPFAM" id="SSF161098">
    <property type="entry name" value="MetI-like"/>
    <property type="match status" value="1"/>
</dbReference>
<dbReference type="STRING" id="1227466.C464_13045"/>
<organism evidence="10 11">
    <name type="scientific">Halorubrum coriense DSM 10284</name>
    <dbReference type="NCBI Taxonomy" id="1227466"/>
    <lineage>
        <taxon>Archaea</taxon>
        <taxon>Methanobacteriati</taxon>
        <taxon>Methanobacteriota</taxon>
        <taxon>Stenosarchaea group</taxon>
        <taxon>Halobacteria</taxon>
        <taxon>Halobacteriales</taxon>
        <taxon>Haloferacaceae</taxon>
        <taxon>Halorubrum</taxon>
    </lineage>
</organism>
<dbReference type="PANTHER" id="PTHR43386:SF1">
    <property type="entry name" value="D,D-DIPEPTIDE TRANSPORT SYSTEM PERMEASE PROTEIN DDPC-RELATED"/>
    <property type="match status" value="1"/>
</dbReference>
<proteinExistence type="inferred from homology"/>
<dbReference type="PANTHER" id="PTHR43386">
    <property type="entry name" value="OLIGOPEPTIDE TRANSPORT SYSTEM PERMEASE PROTEIN APPC"/>
    <property type="match status" value="1"/>
</dbReference>
<comment type="similarity">
    <text evidence="7">Belongs to the binding-protein-dependent transport system permease family.</text>
</comment>
<dbReference type="Gene3D" id="1.10.3720.10">
    <property type="entry name" value="MetI-like"/>
    <property type="match status" value="1"/>
</dbReference>
<dbReference type="GO" id="GO:0055085">
    <property type="term" value="P:transmembrane transport"/>
    <property type="evidence" value="ECO:0007669"/>
    <property type="project" value="InterPro"/>
</dbReference>
<evidence type="ECO:0000313" key="10">
    <source>
        <dbReference type="EMBL" id="ELZ44627.1"/>
    </source>
</evidence>
<dbReference type="EMBL" id="AOJL01000056">
    <property type="protein sequence ID" value="ELZ44627.1"/>
    <property type="molecule type" value="Genomic_DNA"/>
</dbReference>
<evidence type="ECO:0000256" key="4">
    <source>
        <dbReference type="ARBA" id="ARBA00022692"/>
    </source>
</evidence>
<evidence type="ECO:0000256" key="7">
    <source>
        <dbReference type="RuleBase" id="RU363032"/>
    </source>
</evidence>
<keyword evidence="4 7" id="KW-0812">Transmembrane</keyword>
<reference evidence="10 11" key="1">
    <citation type="journal article" date="2014" name="PLoS Genet.">
        <title>Phylogenetically driven sequencing of extremely halophilic archaea reveals strategies for static and dynamic osmo-response.</title>
        <authorList>
            <person name="Becker E.A."/>
            <person name="Seitzer P.M."/>
            <person name="Tritt A."/>
            <person name="Larsen D."/>
            <person name="Krusor M."/>
            <person name="Yao A.I."/>
            <person name="Wu D."/>
            <person name="Madern D."/>
            <person name="Eisen J.A."/>
            <person name="Darling A.E."/>
            <person name="Facciotti M.T."/>
        </authorList>
    </citation>
    <scope>NUCLEOTIDE SEQUENCE [LARGE SCALE GENOMIC DNA]</scope>
    <source>
        <strain evidence="10 11">DSM 10284</strain>
    </source>
</reference>
<evidence type="ECO:0000256" key="5">
    <source>
        <dbReference type="ARBA" id="ARBA00022989"/>
    </source>
</evidence>
<dbReference type="GO" id="GO:0005886">
    <property type="term" value="C:plasma membrane"/>
    <property type="evidence" value="ECO:0007669"/>
    <property type="project" value="UniProtKB-SubCell"/>
</dbReference>
<dbReference type="Proteomes" id="UP000011509">
    <property type="component" value="Unassembled WGS sequence"/>
</dbReference>
<sequence length="314" mass="34266">MSQQHYDDGDEQMSTAKESIDEGSSRRFDRFRSFLRDFLTNRKGFAGTLLLGAVVFISVAAPLIAPYDPEAYGVGPALAAPSFEHLLGTDDLGRDVLSRFFYGGRISLLVGVVSGVVATLVATLIGVPAGYYRGRVGRWITTAIDMSLVFPPFVLVVVFAAYAGSSVWNIILILSLLSWPIPARTIKAKTLSVRENDFVESTQALGASDLRIMRQEVLPNILPVVFANGILQMVYTILMEAAVGFLGLGDTARISWGTMLYFAQKQGALSSGAWWWMILPGFGIVLAAFSFILVGSALDEVLNPRLQRRTWGDD</sequence>
<dbReference type="Pfam" id="PF00528">
    <property type="entry name" value="BPD_transp_1"/>
    <property type="match status" value="1"/>
</dbReference>
<comment type="caution">
    <text evidence="10">The sequence shown here is derived from an EMBL/GenBank/DDBJ whole genome shotgun (WGS) entry which is preliminary data.</text>
</comment>
<protein>
    <submittedName>
        <fullName evidence="10">Binding-protein-dependent transport system inner membrane protein</fullName>
    </submittedName>
</protein>
<evidence type="ECO:0000313" key="11">
    <source>
        <dbReference type="Proteomes" id="UP000011509"/>
    </source>
</evidence>
<dbReference type="CDD" id="cd06261">
    <property type="entry name" value="TM_PBP2"/>
    <property type="match status" value="1"/>
</dbReference>
<keyword evidence="11" id="KW-1185">Reference proteome</keyword>